<dbReference type="Proteomes" id="UP000813444">
    <property type="component" value="Unassembled WGS sequence"/>
</dbReference>
<keyword evidence="1" id="KW-0378">Hydrolase</keyword>
<dbReference type="PANTHER" id="PTHR33630:SF9">
    <property type="entry name" value="CUTINASE 4"/>
    <property type="match status" value="1"/>
</dbReference>
<evidence type="ECO:0000256" key="2">
    <source>
        <dbReference type="ARBA" id="ARBA00023157"/>
    </source>
</evidence>
<keyword evidence="3" id="KW-0732">Signal</keyword>
<evidence type="ECO:0000256" key="3">
    <source>
        <dbReference type="SAM" id="SignalP"/>
    </source>
</evidence>
<gene>
    <name evidence="4" type="ORF">B0I35DRAFT_74757</name>
</gene>
<dbReference type="OrthoDB" id="2586582at2759"/>
<evidence type="ECO:0000313" key="4">
    <source>
        <dbReference type="EMBL" id="KAH7310472.1"/>
    </source>
</evidence>
<proteinExistence type="predicted"/>
<dbReference type="InterPro" id="IPR029058">
    <property type="entry name" value="AB_hydrolase_fold"/>
</dbReference>
<dbReference type="Gene3D" id="3.40.50.1820">
    <property type="entry name" value="alpha/beta hydrolase"/>
    <property type="match status" value="1"/>
</dbReference>
<dbReference type="InterPro" id="IPR000675">
    <property type="entry name" value="Cutinase/axe"/>
</dbReference>
<evidence type="ECO:0000256" key="1">
    <source>
        <dbReference type="ARBA" id="ARBA00022801"/>
    </source>
</evidence>
<dbReference type="SUPFAM" id="SSF53474">
    <property type="entry name" value="alpha/beta-Hydrolases"/>
    <property type="match status" value="1"/>
</dbReference>
<dbReference type="AlphaFoldDB" id="A0A8K0WM64"/>
<sequence>MRIGRLAGAVLAAGAGVAAQSSTCADGLYMIVARGTNEDDGPGSMGELADRVAGRIQGSQVVGLEYPATFVDPFYAESVEAGAEAMREIVTRYHSDCPGSYFAVMGFSQGAQLTGDAFCGGTGVLTRNDPLPSNIVQENVVAIVLFGDPAHTTEAPYNHGTSTNDGIFARHDIGVCQDYADRLVSYCDTGDIYCDRGDDRDVHGQYVAEYGDDVFNFIVGRYDEMLRSPPSNSSGSSSGSDDEAAAGTYLPSLVVAVVPMLVAALMM</sequence>
<comment type="caution">
    <text evidence="4">The sequence shown here is derived from an EMBL/GenBank/DDBJ whole genome shotgun (WGS) entry which is preliminary data.</text>
</comment>
<dbReference type="EMBL" id="JAGPNK010000012">
    <property type="protein sequence ID" value="KAH7310472.1"/>
    <property type="molecule type" value="Genomic_DNA"/>
</dbReference>
<dbReference type="SMART" id="SM01110">
    <property type="entry name" value="Cutinase"/>
    <property type="match status" value="1"/>
</dbReference>
<accession>A0A8K0WM64</accession>
<dbReference type="GO" id="GO:0052689">
    <property type="term" value="F:carboxylic ester hydrolase activity"/>
    <property type="evidence" value="ECO:0007669"/>
    <property type="project" value="UniProtKB-ARBA"/>
</dbReference>
<dbReference type="PANTHER" id="PTHR33630">
    <property type="entry name" value="CUTINASE RV1984C-RELATED-RELATED"/>
    <property type="match status" value="1"/>
</dbReference>
<protein>
    <submittedName>
        <fullName evidence="4">Cutinase-domain-containing protein</fullName>
    </submittedName>
</protein>
<feature type="signal peptide" evidence="3">
    <location>
        <begin position="1"/>
        <end position="19"/>
    </location>
</feature>
<name>A0A8K0WM64_9HYPO</name>
<evidence type="ECO:0000313" key="5">
    <source>
        <dbReference type="Proteomes" id="UP000813444"/>
    </source>
</evidence>
<dbReference type="Pfam" id="PF01083">
    <property type="entry name" value="Cutinase"/>
    <property type="match status" value="1"/>
</dbReference>
<organism evidence="4 5">
    <name type="scientific">Stachybotrys elegans</name>
    <dbReference type="NCBI Taxonomy" id="80388"/>
    <lineage>
        <taxon>Eukaryota</taxon>
        <taxon>Fungi</taxon>
        <taxon>Dikarya</taxon>
        <taxon>Ascomycota</taxon>
        <taxon>Pezizomycotina</taxon>
        <taxon>Sordariomycetes</taxon>
        <taxon>Hypocreomycetidae</taxon>
        <taxon>Hypocreales</taxon>
        <taxon>Stachybotryaceae</taxon>
        <taxon>Stachybotrys</taxon>
    </lineage>
</organism>
<keyword evidence="5" id="KW-1185">Reference proteome</keyword>
<keyword evidence="2" id="KW-1015">Disulfide bond</keyword>
<feature type="chain" id="PRO_5035462226" evidence="3">
    <location>
        <begin position="20"/>
        <end position="267"/>
    </location>
</feature>
<reference evidence="4" key="1">
    <citation type="journal article" date="2021" name="Nat. Commun.">
        <title>Genetic determinants of endophytism in the Arabidopsis root mycobiome.</title>
        <authorList>
            <person name="Mesny F."/>
            <person name="Miyauchi S."/>
            <person name="Thiergart T."/>
            <person name="Pickel B."/>
            <person name="Atanasova L."/>
            <person name="Karlsson M."/>
            <person name="Huettel B."/>
            <person name="Barry K.W."/>
            <person name="Haridas S."/>
            <person name="Chen C."/>
            <person name="Bauer D."/>
            <person name="Andreopoulos W."/>
            <person name="Pangilinan J."/>
            <person name="LaButti K."/>
            <person name="Riley R."/>
            <person name="Lipzen A."/>
            <person name="Clum A."/>
            <person name="Drula E."/>
            <person name="Henrissat B."/>
            <person name="Kohler A."/>
            <person name="Grigoriev I.V."/>
            <person name="Martin F.M."/>
            <person name="Hacquard S."/>
        </authorList>
    </citation>
    <scope>NUCLEOTIDE SEQUENCE</scope>
    <source>
        <strain evidence="4">MPI-CAGE-CH-0235</strain>
    </source>
</reference>